<evidence type="ECO:0000256" key="5">
    <source>
        <dbReference type="RuleBase" id="RU363041"/>
    </source>
</evidence>
<dbReference type="AlphaFoldDB" id="D4H6K7"/>
<name>D4H6K7_DENA2</name>
<keyword evidence="4 5" id="KW-0472">Membrane</keyword>
<dbReference type="EMBL" id="CP001968">
    <property type="protein sequence ID" value="ADD69681.1"/>
    <property type="molecule type" value="Genomic_DNA"/>
</dbReference>
<dbReference type="PANTHER" id="PTHR43701:SF2">
    <property type="entry name" value="MEMBRANE TRANSPORTER PROTEIN YJNA-RELATED"/>
    <property type="match status" value="1"/>
</dbReference>
<dbReference type="HOGENOM" id="CLU_045498_5_2_0"/>
<evidence type="ECO:0000256" key="3">
    <source>
        <dbReference type="ARBA" id="ARBA00022989"/>
    </source>
</evidence>
<evidence type="ECO:0000313" key="7">
    <source>
        <dbReference type="Proteomes" id="UP000002012"/>
    </source>
</evidence>
<protein>
    <recommendedName>
        <fullName evidence="5">Probable membrane transporter protein</fullName>
    </recommendedName>
</protein>
<evidence type="ECO:0000256" key="1">
    <source>
        <dbReference type="ARBA" id="ARBA00004141"/>
    </source>
</evidence>
<dbReference type="STRING" id="522772.Dacet_2931"/>
<dbReference type="InParanoid" id="D4H6K7"/>
<feature type="transmembrane region" description="Helical" evidence="5">
    <location>
        <begin position="220"/>
        <end position="240"/>
    </location>
</feature>
<feature type="transmembrane region" description="Helical" evidence="5">
    <location>
        <begin position="252"/>
        <end position="269"/>
    </location>
</feature>
<evidence type="ECO:0000256" key="4">
    <source>
        <dbReference type="ARBA" id="ARBA00023136"/>
    </source>
</evidence>
<organism evidence="6 7">
    <name type="scientific">Denitrovibrio acetiphilus (strain DSM 12809 / NBRC 114555 / N2460)</name>
    <dbReference type="NCBI Taxonomy" id="522772"/>
    <lineage>
        <taxon>Bacteria</taxon>
        <taxon>Pseudomonadati</taxon>
        <taxon>Deferribacterota</taxon>
        <taxon>Deferribacteres</taxon>
        <taxon>Deferribacterales</taxon>
        <taxon>Geovibrionaceae</taxon>
        <taxon>Denitrovibrio</taxon>
    </lineage>
</organism>
<reference evidence="6 7" key="1">
    <citation type="journal article" date="2010" name="Stand. Genomic Sci.">
        <title>Complete genome sequence of Denitrovibrio acetiphilus type strain (N2460).</title>
        <authorList>
            <person name="Kiss H."/>
            <person name="Lang E."/>
            <person name="Lapidus A."/>
            <person name="Copeland A."/>
            <person name="Nolan M."/>
            <person name="Glavina Del Rio T."/>
            <person name="Chen F."/>
            <person name="Lucas S."/>
            <person name="Tice H."/>
            <person name="Cheng J.F."/>
            <person name="Han C."/>
            <person name="Goodwin L."/>
            <person name="Pitluck S."/>
            <person name="Liolios K."/>
            <person name="Pati A."/>
            <person name="Ivanova N."/>
            <person name="Mavromatis K."/>
            <person name="Chen A."/>
            <person name="Palaniappan K."/>
            <person name="Land M."/>
            <person name="Hauser L."/>
            <person name="Chang Y.J."/>
            <person name="Jeffries C.D."/>
            <person name="Detter J.C."/>
            <person name="Brettin T."/>
            <person name="Spring S."/>
            <person name="Rohde M."/>
            <person name="Goker M."/>
            <person name="Woyke T."/>
            <person name="Bristow J."/>
            <person name="Eisen J.A."/>
            <person name="Markowitz V."/>
            <person name="Hugenholtz P."/>
            <person name="Kyrpides N.C."/>
            <person name="Klenk H.P."/>
        </authorList>
    </citation>
    <scope>NUCLEOTIDE SEQUENCE [LARGE SCALE GENOMIC DNA]</scope>
    <source>
        <strain evidence="7">DSM 12809 / NBRC 114555 / N2460</strain>
    </source>
</reference>
<feature type="transmembrane region" description="Helical" evidence="5">
    <location>
        <begin position="46"/>
        <end position="67"/>
    </location>
</feature>
<gene>
    <name evidence="6" type="ordered locus">Dacet_2931</name>
</gene>
<dbReference type="InterPro" id="IPR002781">
    <property type="entry name" value="TM_pro_TauE-like"/>
</dbReference>
<dbReference type="Proteomes" id="UP000002012">
    <property type="component" value="Chromosome"/>
</dbReference>
<sequence precursor="true">MIIELICLLALGFISAVLAYLLGIGGGALIVPVLVVFFGYPVHEAVAVSLVVVVASSISITSVNLLKNMVNIKLALFLESAAILGAVGGGLASVNISEQVLSAVFAGIMAITAYIMWKKAEVDVSSVDIPLDMGEFDRDFMDAGRGELRFYKVEKPEQTMFIVFLAGITSGMLGLGGGVFKVPAMNVISRVPIKAATATSNFMICFTAAAGSLPYLMKGFFHPAAAGTMVLGAFAGSKFATGRLAKVESKSIKLLFILFLLFVAVQMVYKAVTA</sequence>
<comment type="subcellular location">
    <subcellularLocation>
        <location evidence="5">Cell membrane</location>
        <topology evidence="5">Multi-pass membrane protein</topology>
    </subcellularLocation>
    <subcellularLocation>
        <location evidence="1">Membrane</location>
        <topology evidence="1">Multi-pass membrane protein</topology>
    </subcellularLocation>
</comment>
<feature type="transmembrane region" description="Helical" evidence="5">
    <location>
        <begin position="74"/>
        <end position="94"/>
    </location>
</feature>
<dbReference type="InterPro" id="IPR051598">
    <property type="entry name" value="TSUP/Inactive_protease-like"/>
</dbReference>
<comment type="similarity">
    <text evidence="5">Belongs to the 4-toluene sulfonate uptake permease (TSUP) (TC 2.A.102) family.</text>
</comment>
<dbReference type="eggNOG" id="COG0730">
    <property type="taxonomic scope" value="Bacteria"/>
</dbReference>
<evidence type="ECO:0000313" key="6">
    <source>
        <dbReference type="EMBL" id="ADD69681.1"/>
    </source>
</evidence>
<keyword evidence="5" id="KW-1003">Cell membrane</keyword>
<dbReference type="GO" id="GO:0005886">
    <property type="term" value="C:plasma membrane"/>
    <property type="evidence" value="ECO:0007669"/>
    <property type="project" value="UniProtKB-SubCell"/>
</dbReference>
<dbReference type="RefSeq" id="WP_013012166.1">
    <property type="nucleotide sequence ID" value="NC_013943.1"/>
</dbReference>
<feature type="transmembrane region" description="Helical" evidence="5">
    <location>
        <begin position="100"/>
        <end position="117"/>
    </location>
</feature>
<feature type="transmembrane region" description="Helical" evidence="5">
    <location>
        <begin position="159"/>
        <end position="180"/>
    </location>
</feature>
<keyword evidence="2 5" id="KW-0812">Transmembrane</keyword>
<proteinExistence type="inferred from homology"/>
<dbReference type="PANTHER" id="PTHR43701">
    <property type="entry name" value="MEMBRANE TRANSPORTER PROTEIN MJ0441-RELATED"/>
    <property type="match status" value="1"/>
</dbReference>
<dbReference type="Pfam" id="PF01925">
    <property type="entry name" value="TauE"/>
    <property type="match status" value="1"/>
</dbReference>
<dbReference type="PaxDb" id="522772-Dacet_2931"/>
<keyword evidence="7" id="KW-1185">Reference proteome</keyword>
<dbReference type="KEGG" id="dap:Dacet_2931"/>
<accession>D4H6K7</accession>
<keyword evidence="3 5" id="KW-1133">Transmembrane helix</keyword>
<evidence type="ECO:0000256" key="2">
    <source>
        <dbReference type="ARBA" id="ARBA00022692"/>
    </source>
</evidence>
<feature type="transmembrane region" description="Helical" evidence="5">
    <location>
        <begin position="7"/>
        <end position="40"/>
    </location>
</feature>